<dbReference type="EMBL" id="JACIDR010000001">
    <property type="protein sequence ID" value="MBB3972585.1"/>
    <property type="molecule type" value="Genomic_DNA"/>
</dbReference>
<dbReference type="SUPFAM" id="SSF56529">
    <property type="entry name" value="FAH"/>
    <property type="match status" value="1"/>
</dbReference>
<keyword evidence="1" id="KW-0456">Lyase</keyword>
<feature type="domain" description="Fumarylacetoacetase-like C-terminal" evidence="2">
    <location>
        <begin position="72"/>
        <end position="258"/>
    </location>
</feature>
<dbReference type="Proteomes" id="UP000528964">
    <property type="component" value="Unassembled WGS sequence"/>
</dbReference>
<dbReference type="InterPro" id="IPR036663">
    <property type="entry name" value="Fumarylacetoacetase_C_sf"/>
</dbReference>
<gene>
    <name evidence="3" type="ORF">GGR24_001218</name>
</gene>
<proteinExistence type="predicted"/>
<evidence type="ECO:0000313" key="3">
    <source>
        <dbReference type="EMBL" id="MBB3972585.1"/>
    </source>
</evidence>
<dbReference type="InterPro" id="IPR050772">
    <property type="entry name" value="Hydratase-Decarb/MhpD_sf"/>
</dbReference>
<reference evidence="3 4" key="1">
    <citation type="submission" date="2020-08" db="EMBL/GenBank/DDBJ databases">
        <title>Genomic Encyclopedia of Type Strains, Phase IV (KMG-IV): sequencing the most valuable type-strain genomes for metagenomic binning, comparative biology and taxonomic classification.</title>
        <authorList>
            <person name="Goeker M."/>
        </authorList>
    </citation>
    <scope>NUCLEOTIDE SEQUENCE [LARGE SCALE GENOMIC DNA]</scope>
    <source>
        <strain evidence="3 4">DSM 25481</strain>
    </source>
</reference>
<dbReference type="InterPro" id="IPR011234">
    <property type="entry name" value="Fumarylacetoacetase-like_C"/>
</dbReference>
<dbReference type="GO" id="GO:0005737">
    <property type="term" value="C:cytoplasm"/>
    <property type="evidence" value="ECO:0007669"/>
    <property type="project" value="TreeGrafter"/>
</dbReference>
<dbReference type="RefSeq" id="WP_183394365.1">
    <property type="nucleotide sequence ID" value="NZ_JACIDR010000001.1"/>
</dbReference>
<comment type="caution">
    <text evidence="3">The sequence shown here is derived from an EMBL/GenBank/DDBJ whole genome shotgun (WGS) entry which is preliminary data.</text>
</comment>
<organism evidence="3 4">
    <name type="scientific">Hansschlegelia beijingensis</name>
    <dbReference type="NCBI Taxonomy" id="1133344"/>
    <lineage>
        <taxon>Bacteria</taxon>
        <taxon>Pseudomonadati</taxon>
        <taxon>Pseudomonadota</taxon>
        <taxon>Alphaproteobacteria</taxon>
        <taxon>Hyphomicrobiales</taxon>
        <taxon>Methylopilaceae</taxon>
        <taxon>Hansschlegelia</taxon>
    </lineage>
</organism>
<dbReference type="PANTHER" id="PTHR30143">
    <property type="entry name" value="ACID HYDRATASE"/>
    <property type="match status" value="1"/>
</dbReference>
<dbReference type="AlphaFoldDB" id="A0A7W6D1C8"/>
<dbReference type="Gene3D" id="3.90.850.10">
    <property type="entry name" value="Fumarylacetoacetase-like, C-terminal domain"/>
    <property type="match status" value="1"/>
</dbReference>
<keyword evidence="4" id="KW-1185">Reference proteome</keyword>
<sequence>MTSSELSVRAPKVAEAARLLIEARASRQPIQAPPPELAPADEAEAWAIHEAVVASLGPVVAWKTGAPTPEAEPGMGLITADTVRPSPAAVAADAFLLGAVEAEIAVTLGRDLGPRAEPYSPEEVLDAVRTWHAAIEVLDTAFADWAATPAVWRIADRQSHGLLVLGAGAAERPSVPLARLPVVLTIDGETAFAHEGGNTGGDPVRLLTHLANARRGSGRPLMAGDVVTTGSTTPFLRAAPGQRVRAIFEGLPEAELTISPA</sequence>
<evidence type="ECO:0000313" key="4">
    <source>
        <dbReference type="Proteomes" id="UP000528964"/>
    </source>
</evidence>
<evidence type="ECO:0000259" key="2">
    <source>
        <dbReference type="Pfam" id="PF01557"/>
    </source>
</evidence>
<evidence type="ECO:0000256" key="1">
    <source>
        <dbReference type="ARBA" id="ARBA00023239"/>
    </source>
</evidence>
<protein>
    <submittedName>
        <fullName evidence="3">2-keto-4-pentenoate hydratase</fullName>
    </submittedName>
</protein>
<dbReference type="GO" id="GO:0008684">
    <property type="term" value="F:2-oxopent-4-enoate hydratase activity"/>
    <property type="evidence" value="ECO:0007669"/>
    <property type="project" value="TreeGrafter"/>
</dbReference>
<dbReference type="Pfam" id="PF01557">
    <property type="entry name" value="FAA_hydrolase"/>
    <property type="match status" value="1"/>
</dbReference>
<dbReference type="PANTHER" id="PTHR30143:SF0">
    <property type="entry name" value="2-KETO-4-PENTENOATE HYDRATASE"/>
    <property type="match status" value="1"/>
</dbReference>
<accession>A0A7W6D1C8</accession>
<name>A0A7W6D1C8_9HYPH</name>